<proteinExistence type="predicted"/>
<organism evidence="1 2">
    <name type="scientific">Caerostris extrusa</name>
    <name type="common">Bark spider</name>
    <name type="synonym">Caerostris bankana</name>
    <dbReference type="NCBI Taxonomy" id="172846"/>
    <lineage>
        <taxon>Eukaryota</taxon>
        <taxon>Metazoa</taxon>
        <taxon>Ecdysozoa</taxon>
        <taxon>Arthropoda</taxon>
        <taxon>Chelicerata</taxon>
        <taxon>Arachnida</taxon>
        <taxon>Araneae</taxon>
        <taxon>Araneomorphae</taxon>
        <taxon>Entelegynae</taxon>
        <taxon>Araneoidea</taxon>
        <taxon>Araneidae</taxon>
        <taxon>Caerostris</taxon>
    </lineage>
</organism>
<accession>A0AAV4MXA7</accession>
<gene>
    <name evidence="1" type="primary">AVEN_58703_1</name>
    <name evidence="1" type="ORF">CEXT_173291</name>
</gene>
<sequence>MILEPVHREGSDPCPCYVCRTVGDGHTILRRRRSSSVPLPERKRVIICGHKTEEEHLEESVENTPKISNVPRMYLKGSFQNLSIMSLDSRIEHYV</sequence>
<evidence type="ECO:0000313" key="2">
    <source>
        <dbReference type="Proteomes" id="UP001054945"/>
    </source>
</evidence>
<comment type="caution">
    <text evidence="1">The sequence shown here is derived from an EMBL/GenBank/DDBJ whole genome shotgun (WGS) entry which is preliminary data.</text>
</comment>
<evidence type="ECO:0000313" key="1">
    <source>
        <dbReference type="EMBL" id="GIX76504.1"/>
    </source>
</evidence>
<dbReference type="EMBL" id="BPLR01002667">
    <property type="protein sequence ID" value="GIX76504.1"/>
    <property type="molecule type" value="Genomic_DNA"/>
</dbReference>
<keyword evidence="2" id="KW-1185">Reference proteome</keyword>
<dbReference type="AlphaFoldDB" id="A0AAV4MXA7"/>
<name>A0AAV4MXA7_CAEEX</name>
<protein>
    <submittedName>
        <fullName evidence="1">Uncharacterized protein</fullName>
    </submittedName>
</protein>
<dbReference type="Proteomes" id="UP001054945">
    <property type="component" value="Unassembled WGS sequence"/>
</dbReference>
<reference evidence="1 2" key="1">
    <citation type="submission" date="2021-06" db="EMBL/GenBank/DDBJ databases">
        <title>Caerostris extrusa draft genome.</title>
        <authorList>
            <person name="Kono N."/>
            <person name="Arakawa K."/>
        </authorList>
    </citation>
    <scope>NUCLEOTIDE SEQUENCE [LARGE SCALE GENOMIC DNA]</scope>
</reference>